<reference evidence="3 4" key="1">
    <citation type="submission" date="2023-07" db="EMBL/GenBank/DDBJ databases">
        <title>Sequencing the genomes of 1000 actinobacteria strains.</title>
        <authorList>
            <person name="Klenk H.-P."/>
        </authorList>
    </citation>
    <scope>NUCLEOTIDE SEQUENCE [LARGE SCALE GENOMIC DNA]</scope>
    <source>
        <strain evidence="3 4">DSM 44710</strain>
    </source>
</reference>
<feature type="region of interest" description="Disordered" evidence="1">
    <location>
        <begin position="1"/>
        <end position="80"/>
    </location>
</feature>
<dbReference type="Pfam" id="PF01636">
    <property type="entry name" value="APH"/>
    <property type="match status" value="1"/>
</dbReference>
<dbReference type="EMBL" id="JAUSRA010000001">
    <property type="protein sequence ID" value="MDP9797165.1"/>
    <property type="molecule type" value="Genomic_DNA"/>
</dbReference>
<dbReference type="Proteomes" id="UP001240984">
    <property type="component" value="Unassembled WGS sequence"/>
</dbReference>
<organism evidence="3 4">
    <name type="scientific">Catenuloplanes nepalensis</name>
    <dbReference type="NCBI Taxonomy" id="587533"/>
    <lineage>
        <taxon>Bacteria</taxon>
        <taxon>Bacillati</taxon>
        <taxon>Actinomycetota</taxon>
        <taxon>Actinomycetes</taxon>
        <taxon>Micromonosporales</taxon>
        <taxon>Micromonosporaceae</taxon>
        <taxon>Catenuloplanes</taxon>
    </lineage>
</organism>
<name>A0ABT9N0E8_9ACTN</name>
<feature type="domain" description="Aminoglycoside phosphotransferase" evidence="2">
    <location>
        <begin position="180"/>
        <end position="243"/>
    </location>
</feature>
<accession>A0ABT9N0E8</accession>
<evidence type="ECO:0000313" key="3">
    <source>
        <dbReference type="EMBL" id="MDP9797165.1"/>
    </source>
</evidence>
<gene>
    <name evidence="3" type="ORF">J2S43_005677</name>
</gene>
<evidence type="ECO:0000259" key="2">
    <source>
        <dbReference type="Pfam" id="PF01636"/>
    </source>
</evidence>
<comment type="caution">
    <text evidence="3">The sequence shown here is derived from an EMBL/GenBank/DDBJ whole genome shotgun (WGS) entry which is preliminary data.</text>
</comment>
<feature type="compositionally biased region" description="Low complexity" evidence="1">
    <location>
        <begin position="20"/>
        <end position="33"/>
    </location>
</feature>
<proteinExistence type="predicted"/>
<dbReference type="InterPro" id="IPR002575">
    <property type="entry name" value="Aminoglycoside_PTrfase"/>
</dbReference>
<dbReference type="InterPro" id="IPR011009">
    <property type="entry name" value="Kinase-like_dom_sf"/>
</dbReference>
<evidence type="ECO:0000313" key="4">
    <source>
        <dbReference type="Proteomes" id="UP001240984"/>
    </source>
</evidence>
<feature type="compositionally biased region" description="Pro residues" evidence="1">
    <location>
        <begin position="34"/>
        <end position="57"/>
    </location>
</feature>
<sequence>MTHPHRAPDMSWPPSGGSGQPHYTPQHAPQHAQQPPPVYHQPPQQPPPIHQYPPQTPQQPGRPYVPALHPEPGYEEVPLRGGNVSTVHRVGDTVRRNAGPWTPSVHALLRHMEYVGFSGSPRALGIDDKGREVLSYIEGECGEYPLAEHWVTDEALVTVATMLRMFHDAQYGFQPPPGAVWRSFGPPPPDTEVICHHDAAPHNVIWRPDGTLALIDFDLASPGARIYDVAYAAWTWVPLFSDRDSQTLGWKRPNRPRRLRLFADAYGLIPRDRHRLVRTIRKRIVDHVEGIRRMAAAGDPAFVTIVQKGHLRRPMRDLRLLDYERNALEYTLR</sequence>
<keyword evidence="4" id="KW-1185">Reference proteome</keyword>
<protein>
    <recommendedName>
        <fullName evidence="2">Aminoglycoside phosphotransferase domain-containing protein</fullName>
    </recommendedName>
</protein>
<evidence type="ECO:0000256" key="1">
    <source>
        <dbReference type="SAM" id="MobiDB-lite"/>
    </source>
</evidence>
<dbReference type="Gene3D" id="3.90.1200.10">
    <property type="match status" value="1"/>
</dbReference>
<dbReference type="SUPFAM" id="SSF56112">
    <property type="entry name" value="Protein kinase-like (PK-like)"/>
    <property type="match status" value="1"/>
</dbReference>